<dbReference type="STRING" id="1121419.SAMN05443529_101267"/>
<name>A0A1G7S2D7_9FIRM</name>
<dbReference type="OrthoDB" id="1680451at2"/>
<dbReference type="AlphaFoldDB" id="A0A1G7S2D7"/>
<gene>
    <name evidence="1" type="ORF">SAMN05443529_101267</name>
</gene>
<proteinExistence type="predicted"/>
<dbReference type="Proteomes" id="UP000198656">
    <property type="component" value="Unassembled WGS sequence"/>
</dbReference>
<reference evidence="2" key="1">
    <citation type="submission" date="2016-10" db="EMBL/GenBank/DDBJ databases">
        <authorList>
            <person name="Varghese N."/>
            <person name="Submissions S."/>
        </authorList>
    </citation>
    <scope>NUCLEOTIDE SEQUENCE [LARGE SCALE GENOMIC DNA]</scope>
    <source>
        <strain evidence="2">DSM 8344</strain>
    </source>
</reference>
<dbReference type="RefSeq" id="WP_092328897.1">
    <property type="nucleotide sequence ID" value="NZ_FNCP01000001.1"/>
</dbReference>
<dbReference type="Pfam" id="PF20074">
    <property type="entry name" value="DUF6470"/>
    <property type="match status" value="1"/>
</dbReference>
<protein>
    <submittedName>
        <fullName evidence="1">Uncharacterized protein</fullName>
    </submittedName>
</protein>
<keyword evidence="2" id="KW-1185">Reference proteome</keyword>
<dbReference type="EMBL" id="FNCP01000001">
    <property type="protein sequence ID" value="SDG17168.1"/>
    <property type="molecule type" value="Genomic_DNA"/>
</dbReference>
<evidence type="ECO:0000313" key="2">
    <source>
        <dbReference type="Proteomes" id="UP000198656"/>
    </source>
</evidence>
<sequence>MLQINISTQPIRLEYTNNNAKLSLQTTQPKVQIETTPPTVEIYQPRGELTIDQYPCRYSIGLKNIADFARDNAALGRQTAMDAIARIAQEGNQLARIESNTDAIVDIAANSALSEAPEITYAYIESPEIHYQANPVQFNPKYGRVDLNLKWGTIEGNYQPGSVNVQVTQYPRVEISVVDVKV</sequence>
<organism evidence="1 2">
    <name type="scientific">Desulfosporosinus hippei DSM 8344</name>
    <dbReference type="NCBI Taxonomy" id="1121419"/>
    <lineage>
        <taxon>Bacteria</taxon>
        <taxon>Bacillati</taxon>
        <taxon>Bacillota</taxon>
        <taxon>Clostridia</taxon>
        <taxon>Eubacteriales</taxon>
        <taxon>Desulfitobacteriaceae</taxon>
        <taxon>Desulfosporosinus</taxon>
    </lineage>
</organism>
<dbReference type="InterPro" id="IPR045527">
    <property type="entry name" value="DUF6470"/>
</dbReference>
<accession>A0A1G7S2D7</accession>
<evidence type="ECO:0000313" key="1">
    <source>
        <dbReference type="EMBL" id="SDG17168.1"/>
    </source>
</evidence>